<dbReference type="SUPFAM" id="SSF46689">
    <property type="entry name" value="Homeodomain-like"/>
    <property type="match status" value="1"/>
</dbReference>
<evidence type="ECO:0000256" key="2">
    <source>
        <dbReference type="ARBA" id="ARBA00022723"/>
    </source>
</evidence>
<evidence type="ECO:0000256" key="5">
    <source>
        <dbReference type="ARBA" id="ARBA00023015"/>
    </source>
</evidence>
<keyword evidence="9 10" id="KW-0238">DNA-binding</keyword>
<evidence type="ECO:0000256" key="7">
    <source>
        <dbReference type="ARBA" id="ARBA00023242"/>
    </source>
</evidence>
<name>A0A9Q0MEH2_BLOTA</name>
<dbReference type="GO" id="GO:0008270">
    <property type="term" value="F:zinc ion binding"/>
    <property type="evidence" value="ECO:0007669"/>
    <property type="project" value="UniProtKB-KW"/>
</dbReference>
<reference evidence="14" key="1">
    <citation type="submission" date="2022-12" db="EMBL/GenBank/DDBJ databases">
        <title>Genome assemblies of Blomia tropicalis.</title>
        <authorList>
            <person name="Cui Y."/>
        </authorList>
    </citation>
    <scope>NUCLEOTIDE SEQUENCE</scope>
    <source>
        <tissue evidence="14">Adult mites</tissue>
    </source>
</reference>
<keyword evidence="6" id="KW-0804">Transcription</keyword>
<evidence type="ECO:0000313" key="14">
    <source>
        <dbReference type="EMBL" id="KAJ6224310.1"/>
    </source>
</evidence>
<feature type="region of interest" description="Disordered" evidence="11">
    <location>
        <begin position="584"/>
        <end position="617"/>
    </location>
</feature>
<evidence type="ECO:0000256" key="1">
    <source>
        <dbReference type="ARBA" id="ARBA00004123"/>
    </source>
</evidence>
<protein>
    <submittedName>
        <fullName evidence="14">Uncharacterized protein</fullName>
    </submittedName>
</protein>
<dbReference type="AlphaFoldDB" id="A0A9Q0MEH2"/>
<evidence type="ECO:0000256" key="11">
    <source>
        <dbReference type="SAM" id="MobiDB-lite"/>
    </source>
</evidence>
<dbReference type="GO" id="GO:0005634">
    <property type="term" value="C:nucleus"/>
    <property type="evidence" value="ECO:0007669"/>
    <property type="project" value="UniProtKB-SubCell"/>
</dbReference>
<dbReference type="Gene3D" id="1.10.10.60">
    <property type="entry name" value="Homeodomain-like"/>
    <property type="match status" value="1"/>
</dbReference>
<keyword evidence="2" id="KW-0479">Metal-binding</keyword>
<dbReference type="InterPro" id="IPR036236">
    <property type="entry name" value="Znf_C2H2_sf"/>
</dbReference>
<dbReference type="SMART" id="SM00355">
    <property type="entry name" value="ZnF_C2H2"/>
    <property type="match status" value="5"/>
</dbReference>
<dbReference type="GO" id="GO:0006357">
    <property type="term" value="P:regulation of transcription by RNA polymerase II"/>
    <property type="evidence" value="ECO:0007669"/>
    <property type="project" value="TreeGrafter"/>
</dbReference>
<dbReference type="GO" id="GO:0003677">
    <property type="term" value="F:DNA binding"/>
    <property type="evidence" value="ECO:0007669"/>
    <property type="project" value="UniProtKB-UniRule"/>
</dbReference>
<feature type="compositionally biased region" description="Low complexity" evidence="11">
    <location>
        <begin position="363"/>
        <end position="379"/>
    </location>
</feature>
<feature type="compositionally biased region" description="Polar residues" evidence="11">
    <location>
        <begin position="600"/>
        <end position="611"/>
    </location>
</feature>
<dbReference type="PROSITE" id="PS50071">
    <property type="entry name" value="HOMEOBOX_2"/>
    <property type="match status" value="1"/>
</dbReference>
<evidence type="ECO:0000256" key="6">
    <source>
        <dbReference type="ARBA" id="ARBA00023163"/>
    </source>
</evidence>
<dbReference type="PANTHER" id="PTHR46179:SF13">
    <property type="entry name" value="C2H2-TYPE DOMAIN-CONTAINING PROTEIN"/>
    <property type="match status" value="1"/>
</dbReference>
<evidence type="ECO:0000259" key="13">
    <source>
        <dbReference type="PROSITE" id="PS50157"/>
    </source>
</evidence>
<dbReference type="PANTHER" id="PTHR46179">
    <property type="entry name" value="ZINC FINGER PROTEIN"/>
    <property type="match status" value="1"/>
</dbReference>
<dbReference type="Proteomes" id="UP001142055">
    <property type="component" value="Chromosome 1"/>
</dbReference>
<feature type="DNA-binding region" description="Homeobox" evidence="9">
    <location>
        <begin position="301"/>
        <end position="361"/>
    </location>
</feature>
<feature type="compositionally biased region" description="Polar residues" evidence="11">
    <location>
        <begin position="65"/>
        <end position="79"/>
    </location>
</feature>
<comment type="caution">
    <text evidence="14">The sequence shown here is derived from an EMBL/GenBank/DDBJ whole genome shotgun (WGS) entry which is preliminary data.</text>
</comment>
<comment type="subcellular location">
    <subcellularLocation>
        <location evidence="1 9 10">Nucleus</location>
    </subcellularLocation>
</comment>
<dbReference type="InterPro" id="IPR051061">
    <property type="entry name" value="Zinc_finger_trans_reg"/>
</dbReference>
<feature type="region of interest" description="Disordered" evidence="11">
    <location>
        <begin position="352"/>
        <end position="385"/>
    </location>
</feature>
<keyword evidence="15" id="KW-1185">Reference proteome</keyword>
<dbReference type="CDD" id="cd00086">
    <property type="entry name" value="homeodomain"/>
    <property type="match status" value="1"/>
</dbReference>
<dbReference type="Gene3D" id="3.30.160.60">
    <property type="entry name" value="Classic Zinc Finger"/>
    <property type="match status" value="2"/>
</dbReference>
<keyword evidence="7 9" id="KW-0539">Nucleus</keyword>
<keyword evidence="4" id="KW-0862">Zinc</keyword>
<proteinExistence type="predicted"/>
<feature type="region of interest" description="Disordered" evidence="11">
    <location>
        <begin position="37"/>
        <end position="79"/>
    </location>
</feature>
<feature type="compositionally biased region" description="Acidic residues" evidence="11">
    <location>
        <begin position="47"/>
        <end position="62"/>
    </location>
</feature>
<dbReference type="SMART" id="SM00389">
    <property type="entry name" value="HOX"/>
    <property type="match status" value="1"/>
</dbReference>
<dbReference type="PROSITE" id="PS50157">
    <property type="entry name" value="ZINC_FINGER_C2H2_2"/>
    <property type="match status" value="2"/>
</dbReference>
<dbReference type="InterPro" id="IPR013087">
    <property type="entry name" value="Znf_C2H2_type"/>
</dbReference>
<evidence type="ECO:0000256" key="3">
    <source>
        <dbReference type="ARBA" id="ARBA00022771"/>
    </source>
</evidence>
<dbReference type="InterPro" id="IPR009057">
    <property type="entry name" value="Homeodomain-like_sf"/>
</dbReference>
<feature type="region of interest" description="Disordered" evidence="11">
    <location>
        <begin position="1"/>
        <end position="20"/>
    </location>
</feature>
<feature type="compositionally biased region" description="Basic and acidic residues" evidence="11">
    <location>
        <begin position="37"/>
        <end position="46"/>
    </location>
</feature>
<organism evidence="14 15">
    <name type="scientific">Blomia tropicalis</name>
    <name type="common">Mite</name>
    <dbReference type="NCBI Taxonomy" id="40697"/>
    <lineage>
        <taxon>Eukaryota</taxon>
        <taxon>Metazoa</taxon>
        <taxon>Ecdysozoa</taxon>
        <taxon>Arthropoda</taxon>
        <taxon>Chelicerata</taxon>
        <taxon>Arachnida</taxon>
        <taxon>Acari</taxon>
        <taxon>Acariformes</taxon>
        <taxon>Sarcoptiformes</taxon>
        <taxon>Astigmata</taxon>
        <taxon>Glycyphagoidea</taxon>
        <taxon>Echimyopodidae</taxon>
        <taxon>Blomia</taxon>
    </lineage>
</organism>
<evidence type="ECO:0000256" key="10">
    <source>
        <dbReference type="RuleBase" id="RU000682"/>
    </source>
</evidence>
<dbReference type="InterPro" id="IPR001356">
    <property type="entry name" value="HD"/>
</dbReference>
<dbReference type="SUPFAM" id="SSF57667">
    <property type="entry name" value="beta-beta-alpha zinc fingers"/>
    <property type="match status" value="1"/>
</dbReference>
<keyword evidence="3 8" id="KW-0863">Zinc-finger</keyword>
<evidence type="ECO:0000256" key="8">
    <source>
        <dbReference type="PROSITE-ProRule" id="PRU00042"/>
    </source>
</evidence>
<evidence type="ECO:0000313" key="15">
    <source>
        <dbReference type="Proteomes" id="UP001142055"/>
    </source>
</evidence>
<feature type="domain" description="C2H2-type" evidence="13">
    <location>
        <begin position="211"/>
        <end position="234"/>
    </location>
</feature>
<keyword evidence="9 10" id="KW-0371">Homeobox</keyword>
<dbReference type="PROSITE" id="PS00028">
    <property type="entry name" value="ZINC_FINGER_C2H2_1"/>
    <property type="match status" value="2"/>
</dbReference>
<dbReference type="EMBL" id="JAPWDV010000001">
    <property type="protein sequence ID" value="KAJ6224310.1"/>
    <property type="molecule type" value="Genomic_DNA"/>
</dbReference>
<sequence>MHRCNRFQDNTTRKSSEDMDSIEQCIGYTYNRNCDEQSKSVESLKEQDEESDNDQLVIDEGEPTSLPNQSDLSPSSTTSTFTNYSVSYLDEHLPRIRRLATPSSPSSSTLSNVVVATSFDHRSFTVGAQDSRSGVCFRVKTFCLKCPDCGTYVSNKSDLNQHRGDQHRTMPFVCCADGCGKRFEQSVHLTLHTRYHHRISSSDRINTESSWSCPSCIKSFTANRYLTNHIWKYHEIGVFACPNVGCYFKLIDATRNDIQNHINEEHTKKQVCSFPDCGKTMKSRYYLEIHEANHFKYLNRMNRITTIYTLGQVTEMERVYLSGQRYLHYLTRKDLAHRLGLTECSIEAWFEDRRSKEPRKRPSSAYSPDQSQSPDSNSPIFQHSNNQQMFGSSVQTQPTFSISHVPGQILSHGMVDTGSTLNPLGFVVYRPLPSSSSNSEYINNGSVQQNKMLNYTNAMSNEISYEKEMFDKLNITKKSKLENSNSLVIELSDDEQPQVMENAVIEMKDKSITNNINLKQSLPPNNPNLTSTFSYVIDEELLSDISEADGSIDSKTIFKCSQTKQQENLLDNNVVLDLSLKKNKSKGNENSYEKKALESNRYTNPDSTESSMIIVMN</sequence>
<evidence type="ECO:0000259" key="12">
    <source>
        <dbReference type="PROSITE" id="PS50071"/>
    </source>
</evidence>
<dbReference type="Pfam" id="PF00046">
    <property type="entry name" value="Homeodomain"/>
    <property type="match status" value="1"/>
</dbReference>
<evidence type="ECO:0000256" key="9">
    <source>
        <dbReference type="PROSITE-ProRule" id="PRU00108"/>
    </source>
</evidence>
<feature type="domain" description="C2H2-type" evidence="13">
    <location>
        <begin position="172"/>
        <end position="196"/>
    </location>
</feature>
<feature type="domain" description="Homeobox" evidence="12">
    <location>
        <begin position="299"/>
        <end position="360"/>
    </location>
</feature>
<dbReference type="Pfam" id="PF00096">
    <property type="entry name" value="zf-C2H2"/>
    <property type="match status" value="2"/>
</dbReference>
<keyword evidence="5" id="KW-0805">Transcription regulation</keyword>
<evidence type="ECO:0000256" key="4">
    <source>
        <dbReference type="ARBA" id="ARBA00022833"/>
    </source>
</evidence>
<accession>A0A9Q0MEH2</accession>
<gene>
    <name evidence="14" type="ORF">RDWZM_002855</name>
</gene>